<dbReference type="Proteomes" id="UP000230959">
    <property type="component" value="Unassembled WGS sequence"/>
</dbReference>
<comment type="caution">
    <text evidence="3">The sequence shown here is derived from an EMBL/GenBank/DDBJ whole genome shotgun (WGS) entry which is preliminary data.</text>
</comment>
<reference evidence="4" key="1">
    <citation type="submission" date="2017-09" db="EMBL/GenBank/DDBJ databases">
        <title>Depth-based differentiation of microbial function through sediment-hosted aquifers and enrichment of novel symbionts in the deep terrestrial subsurface.</title>
        <authorList>
            <person name="Probst A.J."/>
            <person name="Ladd B."/>
            <person name="Jarett J.K."/>
            <person name="Geller-Mcgrath D.E."/>
            <person name="Sieber C.M.K."/>
            <person name="Emerson J.B."/>
            <person name="Anantharaman K."/>
            <person name="Thomas B.C."/>
            <person name="Malmstrom R."/>
            <person name="Stieglmeier M."/>
            <person name="Klingl A."/>
            <person name="Woyke T."/>
            <person name="Ryan C.M."/>
            <person name="Banfield J.F."/>
        </authorList>
    </citation>
    <scope>NUCLEOTIDE SEQUENCE [LARGE SCALE GENOMIC DNA]</scope>
</reference>
<protein>
    <recommendedName>
        <fullName evidence="2">Bacterial repeat domain-containing protein</fullName>
    </recommendedName>
</protein>
<evidence type="ECO:0000313" key="4">
    <source>
        <dbReference type="Proteomes" id="UP000230959"/>
    </source>
</evidence>
<feature type="region of interest" description="Disordered" evidence="1">
    <location>
        <begin position="607"/>
        <end position="645"/>
    </location>
</feature>
<dbReference type="Pfam" id="PF18998">
    <property type="entry name" value="Flg_new_2"/>
    <property type="match status" value="2"/>
</dbReference>
<feature type="compositionally biased region" description="Basic and acidic residues" evidence="1">
    <location>
        <begin position="633"/>
        <end position="643"/>
    </location>
</feature>
<evidence type="ECO:0000256" key="1">
    <source>
        <dbReference type="SAM" id="MobiDB-lite"/>
    </source>
</evidence>
<name>A0A2M8LAT3_9BACT</name>
<accession>A0A2M8LAT3</accession>
<sequence length="683" mass="73452">MDNFIRQSRQQSVTIQTYRLIINYKIIKMQNMKKFLLSMFALFFVLSAAYSVTNMANAGFFDFLFGSDGSRSVAASASTRSGEHKLKVSLSYSGKSGTVTSDDGSVSCSKNCTAYYTDGETATLSATANNGYSFSKWSGSGCKGTGTCQVEMTKNRSVKAVFKKDKSSSGSTTNDGKVRLTVKRASSKYGGSVGISASYASDGSNDNSGVSGEYLTTNCQFTSDTSCVNELSASPSTVTITPISAEGAIFSKWSGCDSTKDEKCYLSVSGKSKTVKVYFKAATAAVKKKITVYSYTDGSSSSGAGGKVEIKKDGVSKGTCSKKCRVSFAKDTELEFIATANEGYQFEKWMNGCTGDNSECSLKLSSNETVRAYFTTIPTDDSDDSDDGTTTTAENHTLKIVTSEENNKLGYVMVTGDGTTKYCASDSYSTATIDSNTTKIGTCEFEYADDVKVTMTPTGYTSDTYVFGEVDNTDTDLECDEDQVVCSATMSGDKTIYYTFTNQKTSLSFDISGAKTEDNARRTYTIEKGDDLTVKWTAHNATECKLSGKDIDTSNIVDNASDDKNTEVGVIRGEEKINDIKEDMEFNISCESSVGGESVSYDFKVTVPEDTDGGDTTSSASCVSWRQTGNNRSDGEREEHNDQSCDTTIKSGWSGYCECSDGSTVGYNTGHSTFTCNEVCSAQ</sequence>
<dbReference type="AlphaFoldDB" id="A0A2M8LAT3"/>
<evidence type="ECO:0000259" key="2">
    <source>
        <dbReference type="Pfam" id="PF18998"/>
    </source>
</evidence>
<feature type="domain" description="Bacterial repeat" evidence="2">
    <location>
        <begin position="314"/>
        <end position="377"/>
    </location>
</feature>
<feature type="domain" description="Bacterial repeat" evidence="2">
    <location>
        <begin position="101"/>
        <end position="165"/>
    </location>
</feature>
<dbReference type="EMBL" id="PFER01000017">
    <property type="protein sequence ID" value="PJE73704.1"/>
    <property type="molecule type" value="Genomic_DNA"/>
</dbReference>
<organism evidence="3 4">
    <name type="scientific">Candidatus Terrybacteria bacterium CG10_big_fil_rev_8_21_14_0_10_41_10</name>
    <dbReference type="NCBI Taxonomy" id="1975026"/>
    <lineage>
        <taxon>Bacteria</taxon>
        <taxon>Candidatus Terryibacteriota</taxon>
    </lineage>
</organism>
<gene>
    <name evidence="3" type="ORF">COV02_01040</name>
</gene>
<dbReference type="InterPro" id="IPR044060">
    <property type="entry name" value="Bacterial_rp_domain"/>
</dbReference>
<feature type="compositionally biased region" description="Polar residues" evidence="1">
    <location>
        <begin position="614"/>
        <end position="632"/>
    </location>
</feature>
<evidence type="ECO:0000313" key="3">
    <source>
        <dbReference type="EMBL" id="PJE73704.1"/>
    </source>
</evidence>
<proteinExistence type="predicted"/>